<evidence type="ECO:0000256" key="1">
    <source>
        <dbReference type="ARBA" id="ARBA00004651"/>
    </source>
</evidence>
<sequence length="287" mass="30818">MSGTALGLVLAAALCHAIWNIAAKRVRGDGYVFVWWYDVWSAIVWVPVGLVILARAGWPWSWGLLYAPLVSAVAHIAYQLFLQTGYDKADLGVVYPVARGVGPLLTMAVALLAFQERPGWLGVLGGLVIIAGIVVVATGRGSAHRHRTADGILWGGLTGAAIAAYTLWDDHAVTTLALLPVTYFAFGTLWQAVLMAPGLRRHREAGLVAVLRRYRWEVGIVAILSPFAYILVLEAMRTTPVALVAPARESSIVVGSLLAWWLFKEPNPVRKLVGAAVVLSGIALIVA</sequence>
<keyword evidence="10 13" id="KW-1133">Transmembrane helix</keyword>
<evidence type="ECO:0000313" key="15">
    <source>
        <dbReference type="EMBL" id="NHN55224.1"/>
    </source>
</evidence>
<keyword evidence="12 13" id="KW-0472">Membrane</keyword>
<evidence type="ECO:0000256" key="5">
    <source>
        <dbReference type="ARBA" id="ARBA00022516"/>
    </source>
</evidence>
<feature type="transmembrane region" description="Helical" evidence="13">
    <location>
        <begin position="175"/>
        <end position="194"/>
    </location>
</feature>
<keyword evidence="4" id="KW-1003">Cell membrane</keyword>
<evidence type="ECO:0000256" key="12">
    <source>
        <dbReference type="ARBA" id="ARBA00023136"/>
    </source>
</evidence>
<evidence type="ECO:0000256" key="7">
    <source>
        <dbReference type="ARBA" id="ARBA00022556"/>
    </source>
</evidence>
<dbReference type="EMBL" id="JAAOIV010000003">
    <property type="protein sequence ID" value="NHN55224.1"/>
    <property type="molecule type" value="Genomic_DNA"/>
</dbReference>
<keyword evidence="16" id="KW-1185">Reference proteome</keyword>
<feature type="transmembrane region" description="Helical" evidence="13">
    <location>
        <begin position="93"/>
        <end position="114"/>
    </location>
</feature>
<evidence type="ECO:0000256" key="2">
    <source>
        <dbReference type="ARBA" id="ARBA00007362"/>
    </source>
</evidence>
<dbReference type="InterPro" id="IPR000390">
    <property type="entry name" value="Small_drug/metabolite_transptr"/>
</dbReference>
<evidence type="ECO:0000256" key="3">
    <source>
        <dbReference type="ARBA" id="ARBA00022448"/>
    </source>
</evidence>
<dbReference type="Proteomes" id="UP000744769">
    <property type="component" value="Unassembled WGS sequence"/>
</dbReference>
<feature type="transmembrane region" description="Helical" evidence="13">
    <location>
        <begin position="60"/>
        <end position="81"/>
    </location>
</feature>
<dbReference type="GO" id="GO:0005886">
    <property type="term" value="C:plasma membrane"/>
    <property type="evidence" value="ECO:0007669"/>
    <property type="project" value="UniProtKB-SubCell"/>
</dbReference>
<feature type="transmembrane region" description="Helical" evidence="13">
    <location>
        <begin position="245"/>
        <end position="263"/>
    </location>
</feature>
<feature type="domain" description="EamA" evidence="14">
    <location>
        <begin position="6"/>
        <end position="137"/>
    </location>
</feature>
<evidence type="ECO:0000256" key="10">
    <source>
        <dbReference type="ARBA" id="ARBA00022989"/>
    </source>
</evidence>
<reference evidence="15" key="1">
    <citation type="submission" date="2020-03" db="EMBL/GenBank/DDBJ databases">
        <title>Draft sequencing of Calidifontibacter sp. DB0510.</title>
        <authorList>
            <person name="Kim D.-U."/>
        </authorList>
    </citation>
    <scope>NUCLEOTIDE SEQUENCE</scope>
    <source>
        <strain evidence="15">DB0510</strain>
    </source>
</reference>
<keyword evidence="8 13" id="KW-0812">Transmembrane</keyword>
<evidence type="ECO:0000256" key="6">
    <source>
        <dbReference type="ARBA" id="ARBA00022519"/>
    </source>
</evidence>
<evidence type="ECO:0000313" key="16">
    <source>
        <dbReference type="Proteomes" id="UP000744769"/>
    </source>
</evidence>
<evidence type="ECO:0000256" key="8">
    <source>
        <dbReference type="ARBA" id="ARBA00022692"/>
    </source>
</evidence>
<keyword evidence="6" id="KW-0997">Cell inner membrane</keyword>
<feature type="domain" description="EamA" evidence="14">
    <location>
        <begin position="151"/>
        <end position="286"/>
    </location>
</feature>
<dbReference type="AlphaFoldDB" id="A0A967AZH6"/>
<dbReference type="InterPro" id="IPR000620">
    <property type="entry name" value="EamA_dom"/>
</dbReference>
<comment type="caution">
    <text evidence="15">The sequence shown here is derived from an EMBL/GenBank/DDBJ whole genome shotgun (WGS) entry which is preliminary data.</text>
</comment>
<evidence type="ECO:0000256" key="4">
    <source>
        <dbReference type="ARBA" id="ARBA00022475"/>
    </source>
</evidence>
<keyword evidence="11" id="KW-0443">Lipid metabolism</keyword>
<keyword evidence="5" id="KW-0444">Lipid biosynthesis</keyword>
<name>A0A967AZH6_9MICO</name>
<protein>
    <submittedName>
        <fullName evidence="15">EamA family transporter</fullName>
    </submittedName>
</protein>
<dbReference type="RefSeq" id="WP_166194362.1">
    <property type="nucleotide sequence ID" value="NZ_JAAOIV010000003.1"/>
</dbReference>
<organism evidence="15 16">
    <name type="scientific">Metallococcus carri</name>
    <dbReference type="NCBI Taxonomy" id="1656884"/>
    <lineage>
        <taxon>Bacteria</taxon>
        <taxon>Bacillati</taxon>
        <taxon>Actinomycetota</taxon>
        <taxon>Actinomycetes</taxon>
        <taxon>Micrococcales</taxon>
        <taxon>Dermacoccaceae</taxon>
        <taxon>Metallococcus</taxon>
    </lineage>
</organism>
<keyword evidence="3" id="KW-0813">Transport</keyword>
<gene>
    <name evidence="15" type="ORF">G9U51_05410</name>
</gene>
<evidence type="ECO:0000259" key="14">
    <source>
        <dbReference type="Pfam" id="PF00892"/>
    </source>
</evidence>
<keyword evidence="9" id="KW-0448">Lipopolysaccharide biosynthesis</keyword>
<dbReference type="GO" id="GO:0022857">
    <property type="term" value="F:transmembrane transporter activity"/>
    <property type="evidence" value="ECO:0007669"/>
    <property type="project" value="InterPro"/>
</dbReference>
<dbReference type="PANTHER" id="PTHR30561:SF1">
    <property type="entry name" value="MULTIDRUG TRANSPORTER EMRE"/>
    <property type="match status" value="1"/>
</dbReference>
<dbReference type="SUPFAM" id="SSF103481">
    <property type="entry name" value="Multidrug resistance efflux transporter EmrE"/>
    <property type="match status" value="2"/>
</dbReference>
<feature type="transmembrane region" description="Helical" evidence="13">
    <location>
        <begin position="121"/>
        <end position="139"/>
    </location>
</feature>
<keyword evidence="7" id="KW-0441">Lipid A biosynthesis</keyword>
<accession>A0A967AZH6</accession>
<dbReference type="Pfam" id="PF00892">
    <property type="entry name" value="EamA"/>
    <property type="match status" value="2"/>
</dbReference>
<comment type="similarity">
    <text evidence="2">Belongs to the EamA transporter family.</text>
</comment>
<evidence type="ECO:0000256" key="9">
    <source>
        <dbReference type="ARBA" id="ARBA00022985"/>
    </source>
</evidence>
<evidence type="ECO:0000256" key="13">
    <source>
        <dbReference type="SAM" id="Phobius"/>
    </source>
</evidence>
<evidence type="ECO:0000256" key="11">
    <source>
        <dbReference type="ARBA" id="ARBA00023098"/>
    </source>
</evidence>
<comment type="subcellular location">
    <subcellularLocation>
        <location evidence="1">Cell membrane</location>
        <topology evidence="1">Multi-pass membrane protein</topology>
    </subcellularLocation>
</comment>
<feature type="transmembrane region" description="Helical" evidence="13">
    <location>
        <begin position="151"/>
        <end position="168"/>
    </location>
</feature>
<dbReference type="GO" id="GO:0009103">
    <property type="term" value="P:lipopolysaccharide biosynthetic process"/>
    <property type="evidence" value="ECO:0007669"/>
    <property type="project" value="UniProtKB-KW"/>
</dbReference>
<proteinExistence type="inferred from homology"/>
<dbReference type="InterPro" id="IPR037185">
    <property type="entry name" value="EmrE-like"/>
</dbReference>
<feature type="transmembrane region" description="Helical" evidence="13">
    <location>
        <begin position="33"/>
        <end position="53"/>
    </location>
</feature>
<feature type="transmembrane region" description="Helical" evidence="13">
    <location>
        <begin position="214"/>
        <end position="233"/>
    </location>
</feature>
<dbReference type="Gene3D" id="1.10.3730.20">
    <property type="match status" value="2"/>
</dbReference>
<dbReference type="PANTHER" id="PTHR30561">
    <property type="entry name" value="SMR FAMILY PROTON-DEPENDENT DRUG EFFLUX TRANSPORTER SUGE"/>
    <property type="match status" value="1"/>
</dbReference>